<evidence type="ECO:0000313" key="4">
    <source>
        <dbReference type="Proteomes" id="UP001199106"/>
    </source>
</evidence>
<keyword evidence="1" id="KW-0812">Transmembrane</keyword>
<dbReference type="PANTHER" id="PTHR35393:SF1">
    <property type="entry name" value="SNOAL-LIKE DOMAIN-CONTAINING PROTEIN"/>
    <property type="match status" value="1"/>
</dbReference>
<keyword evidence="1" id="KW-1133">Transmembrane helix</keyword>
<gene>
    <name evidence="3" type="ORF">G6011_08103</name>
</gene>
<dbReference type="Pfam" id="PF24840">
    <property type="entry name" value="NTF2_SigF"/>
    <property type="match status" value="1"/>
</dbReference>
<feature type="domain" description="SigF-like NTF2-like" evidence="2">
    <location>
        <begin position="1"/>
        <end position="115"/>
    </location>
</feature>
<protein>
    <recommendedName>
        <fullName evidence="2">SigF-like NTF2-like domain-containing protein</fullName>
    </recommendedName>
</protein>
<dbReference type="EMBL" id="JAANER010000004">
    <property type="protein sequence ID" value="KAG9190015.1"/>
    <property type="molecule type" value="Genomic_DNA"/>
</dbReference>
<keyword evidence="4" id="KW-1185">Reference proteome</keyword>
<proteinExistence type="predicted"/>
<evidence type="ECO:0000313" key="3">
    <source>
        <dbReference type="EMBL" id="KAG9190015.1"/>
    </source>
</evidence>
<name>A0AAD4FHF4_9PLEO</name>
<evidence type="ECO:0000256" key="1">
    <source>
        <dbReference type="SAM" id="Phobius"/>
    </source>
</evidence>
<feature type="transmembrane region" description="Helical" evidence="1">
    <location>
        <begin position="82"/>
        <end position="104"/>
    </location>
</feature>
<feature type="transmembrane region" description="Helical" evidence="1">
    <location>
        <begin position="193"/>
        <end position="215"/>
    </location>
</feature>
<evidence type="ECO:0000259" key="2">
    <source>
        <dbReference type="Pfam" id="PF24840"/>
    </source>
</evidence>
<reference evidence="3" key="1">
    <citation type="submission" date="2021-07" db="EMBL/GenBank/DDBJ databases">
        <title>Genome Resource of American Ginseng Black Spot Pathogen Alternaria panax.</title>
        <authorList>
            <person name="Qiu C."/>
            <person name="Wang W."/>
            <person name="Liu Z."/>
        </authorList>
    </citation>
    <scope>NUCLEOTIDE SEQUENCE</scope>
    <source>
        <strain evidence="3">BNCC115425</strain>
    </source>
</reference>
<organism evidence="3 4">
    <name type="scientific">Alternaria panax</name>
    <dbReference type="NCBI Taxonomy" id="48097"/>
    <lineage>
        <taxon>Eukaryota</taxon>
        <taxon>Fungi</taxon>
        <taxon>Dikarya</taxon>
        <taxon>Ascomycota</taxon>
        <taxon>Pezizomycotina</taxon>
        <taxon>Dothideomycetes</taxon>
        <taxon>Pleosporomycetidae</taxon>
        <taxon>Pleosporales</taxon>
        <taxon>Pleosporineae</taxon>
        <taxon>Pleosporaceae</taxon>
        <taxon>Alternaria</taxon>
        <taxon>Alternaria sect. Panax</taxon>
    </lineage>
</organism>
<sequence>MEDPVKEIPAVIHLLTQSPPSLQRATIEKYFTPDAAFSHPFCRTWSRPNSRWLVERTYRWYKIMSPRIDCTVQSVAFDENNLILYVTLFQIFRVWLIPFYYAPVRLTTVLYLRRTPSPPSYAAIASSATSSTPTSTSATSAKPNHSLLADISASTTSKPTNGISKPLFHIAKQDDLYQVDQWIRFIAPGAWMLIWLWQAWATVFCVAGTVLLWPVTWVEENWGWGSVGVGRKGVAKVEMEMEKPGSKETEVSVDGLGEEEVLGRSGLRGRIVG</sequence>
<comment type="caution">
    <text evidence="3">The sequence shown here is derived from an EMBL/GenBank/DDBJ whole genome shotgun (WGS) entry which is preliminary data.</text>
</comment>
<dbReference type="Proteomes" id="UP001199106">
    <property type="component" value="Unassembled WGS sequence"/>
</dbReference>
<dbReference type="PANTHER" id="PTHR35393">
    <property type="entry name" value="CHROMOSOME 1, WHOLE GENOME SHOTGUN SEQUENCE"/>
    <property type="match status" value="1"/>
</dbReference>
<accession>A0AAD4FHF4</accession>
<dbReference type="InterPro" id="IPR057514">
    <property type="entry name" value="NTF2_SigF"/>
</dbReference>
<dbReference type="AlphaFoldDB" id="A0AAD4FHF4"/>
<keyword evidence="1" id="KW-0472">Membrane</keyword>